<dbReference type="Pfam" id="PF03400">
    <property type="entry name" value="DDE_Tnp_IS1"/>
    <property type="match status" value="1"/>
</dbReference>
<dbReference type="InterPro" id="IPR051354">
    <property type="entry name" value="Transposase_27_IS1"/>
</dbReference>
<evidence type="ECO:0000313" key="2">
    <source>
        <dbReference type="Proteomes" id="UP000254209"/>
    </source>
</evidence>
<dbReference type="NCBIfam" id="NF033558">
    <property type="entry name" value="transpos_IS1"/>
    <property type="match status" value="1"/>
</dbReference>
<name>A0A376BUN3_9NEIS</name>
<accession>A0A376BUN3</accession>
<keyword evidence="2" id="KW-1185">Reference proteome</keyword>
<dbReference type="GO" id="GO:0003677">
    <property type="term" value="F:DNA binding"/>
    <property type="evidence" value="ECO:0007669"/>
    <property type="project" value="InterPro"/>
</dbReference>
<dbReference type="PANTHER" id="PTHR33293:SF2">
    <property type="entry name" value="TRANSPOSASE"/>
    <property type="match status" value="1"/>
</dbReference>
<dbReference type="EMBL" id="UFSO01000003">
    <property type="protein sequence ID" value="SSY80513.1"/>
    <property type="molecule type" value="Genomic_DNA"/>
</dbReference>
<dbReference type="PANTHER" id="PTHR33293">
    <property type="entry name" value="INSERTION ELEMENT IS1 1 PROTEIN INSB-RELATED"/>
    <property type="match status" value="1"/>
</dbReference>
<dbReference type="Proteomes" id="UP000254209">
    <property type="component" value="Unassembled WGS sequence"/>
</dbReference>
<dbReference type="GO" id="GO:0006313">
    <property type="term" value="P:DNA transposition"/>
    <property type="evidence" value="ECO:0007669"/>
    <property type="project" value="InterPro"/>
</dbReference>
<dbReference type="AlphaFoldDB" id="A0A376BUN3"/>
<reference evidence="1 2" key="1">
    <citation type="submission" date="2018-06" db="EMBL/GenBank/DDBJ databases">
        <authorList>
            <consortium name="Pathogen Informatics"/>
            <person name="Doyle S."/>
        </authorList>
    </citation>
    <scope>NUCLEOTIDE SEQUENCE [LARGE SCALE GENOMIC DNA]</scope>
    <source>
        <strain evidence="1 2">NCTC10283</strain>
    </source>
</reference>
<dbReference type="STRING" id="1120980.GCA_000745955_00647"/>
<dbReference type="InterPro" id="IPR005063">
    <property type="entry name" value="Transposase_27"/>
</dbReference>
<organism evidence="1 2">
    <name type="scientific">Alysiella crassa</name>
    <dbReference type="NCBI Taxonomy" id="153491"/>
    <lineage>
        <taxon>Bacteria</taxon>
        <taxon>Pseudomonadati</taxon>
        <taxon>Pseudomonadota</taxon>
        <taxon>Betaproteobacteria</taxon>
        <taxon>Neisseriales</taxon>
        <taxon>Neisseriaceae</taxon>
        <taxon>Alysiella</taxon>
    </lineage>
</organism>
<dbReference type="GO" id="GO:0004803">
    <property type="term" value="F:transposase activity"/>
    <property type="evidence" value="ECO:0007669"/>
    <property type="project" value="InterPro"/>
</dbReference>
<evidence type="ECO:0000313" key="1">
    <source>
        <dbReference type="EMBL" id="SSY80513.1"/>
    </source>
</evidence>
<gene>
    <name evidence="1" type="ORF">NCTC10283_02072</name>
</gene>
<proteinExistence type="predicted"/>
<sequence length="179" mass="21055">MIWRMIVNGCSIRAISRIMAYSRAKIQAALKRSEHQITPKQKHYDTLQIDEFHTFVGHKKNKVWLIYAYHAKTGEIVAFVWGKRDLQTALALKTRLKELKVTYDRIASDEWDAFVNAFSDADDQWIGKQHTKAIEGNNCRIRHRLSRAIRRSRCFSKTLFYHIKAFNIGFWAMNNPKQV</sequence>
<protein>
    <submittedName>
        <fullName evidence="1">IS1 transposase</fullName>
    </submittedName>
</protein>